<evidence type="ECO:0000313" key="1">
    <source>
        <dbReference type="EMBL" id="CAE8597123.1"/>
    </source>
</evidence>
<evidence type="ECO:0000313" key="2">
    <source>
        <dbReference type="EMBL" id="CAE8702035.1"/>
    </source>
</evidence>
<dbReference type="EMBL" id="CAJNNV010009211">
    <property type="protein sequence ID" value="CAE8597123.1"/>
    <property type="molecule type" value="Genomic_DNA"/>
</dbReference>
<organism evidence="2 3">
    <name type="scientific">Polarella glacialis</name>
    <name type="common">Dinoflagellate</name>
    <dbReference type="NCBI Taxonomy" id="89957"/>
    <lineage>
        <taxon>Eukaryota</taxon>
        <taxon>Sar</taxon>
        <taxon>Alveolata</taxon>
        <taxon>Dinophyceae</taxon>
        <taxon>Suessiales</taxon>
        <taxon>Suessiaceae</taxon>
        <taxon>Polarella</taxon>
    </lineage>
</organism>
<gene>
    <name evidence="1" type="ORF">PGLA1383_LOCUS15574</name>
    <name evidence="2" type="ORF">PGLA2088_LOCUS32274</name>
</gene>
<accession>A0A813KF74</accession>
<sequence length="152" mass="17322">MYRRGRFWPTRVPDTIQVTRRAFLQKILLVQRAGKWWPQENMWDEMSRLVGYQNMGFISPFVFADSDSGKASNPMCKMCSRLEGPLPPQNFLLKKEDVLVSLHWSGRRELRWKPSLASPGPFVSASLSFSSAGDLPQLQMGASVGRWTCARA</sequence>
<evidence type="ECO:0000313" key="3">
    <source>
        <dbReference type="Proteomes" id="UP000626109"/>
    </source>
</evidence>
<dbReference type="Proteomes" id="UP000654075">
    <property type="component" value="Unassembled WGS sequence"/>
</dbReference>
<dbReference type="AlphaFoldDB" id="A0A813KF74"/>
<proteinExistence type="predicted"/>
<protein>
    <submittedName>
        <fullName evidence="2">Uncharacterized protein</fullName>
    </submittedName>
</protein>
<dbReference type="Proteomes" id="UP000626109">
    <property type="component" value="Unassembled WGS sequence"/>
</dbReference>
<reference evidence="2" key="1">
    <citation type="submission" date="2021-02" db="EMBL/GenBank/DDBJ databases">
        <authorList>
            <person name="Dougan E. K."/>
            <person name="Rhodes N."/>
            <person name="Thang M."/>
            <person name="Chan C."/>
        </authorList>
    </citation>
    <scope>NUCLEOTIDE SEQUENCE</scope>
</reference>
<evidence type="ECO:0000313" key="4">
    <source>
        <dbReference type="Proteomes" id="UP000654075"/>
    </source>
</evidence>
<comment type="caution">
    <text evidence="2">The sequence shown here is derived from an EMBL/GenBank/DDBJ whole genome shotgun (WGS) entry which is preliminary data.</text>
</comment>
<dbReference type="EMBL" id="CAJNNW010029977">
    <property type="protein sequence ID" value="CAE8702035.1"/>
    <property type="molecule type" value="Genomic_DNA"/>
</dbReference>
<keyword evidence="4" id="KW-1185">Reference proteome</keyword>
<name>A0A813KF74_POLGL</name>